<evidence type="ECO:0000313" key="1">
    <source>
        <dbReference type="EMBL" id="KAK7247400.1"/>
    </source>
</evidence>
<dbReference type="Proteomes" id="UP001372338">
    <property type="component" value="Unassembled WGS sequence"/>
</dbReference>
<proteinExistence type="predicted"/>
<dbReference type="EMBL" id="JAYWIO010000008">
    <property type="protein sequence ID" value="KAK7247400.1"/>
    <property type="molecule type" value="Genomic_DNA"/>
</dbReference>
<accession>A0AAN9E7B1</accession>
<organism evidence="1 2">
    <name type="scientific">Crotalaria pallida</name>
    <name type="common">Smooth rattlebox</name>
    <name type="synonym">Crotalaria striata</name>
    <dbReference type="NCBI Taxonomy" id="3830"/>
    <lineage>
        <taxon>Eukaryota</taxon>
        <taxon>Viridiplantae</taxon>
        <taxon>Streptophyta</taxon>
        <taxon>Embryophyta</taxon>
        <taxon>Tracheophyta</taxon>
        <taxon>Spermatophyta</taxon>
        <taxon>Magnoliopsida</taxon>
        <taxon>eudicotyledons</taxon>
        <taxon>Gunneridae</taxon>
        <taxon>Pentapetalae</taxon>
        <taxon>rosids</taxon>
        <taxon>fabids</taxon>
        <taxon>Fabales</taxon>
        <taxon>Fabaceae</taxon>
        <taxon>Papilionoideae</taxon>
        <taxon>50 kb inversion clade</taxon>
        <taxon>genistoids sensu lato</taxon>
        <taxon>core genistoids</taxon>
        <taxon>Crotalarieae</taxon>
        <taxon>Crotalaria</taxon>
    </lineage>
</organism>
<sequence length="97" mass="11213">MLPTKTSTAYFSYKIKWLAWCGRNVGYRGLITELGGLPDRAKLFIIMDMVNTEQNGYRLSYFTTQHLVLHLFVVVERSEHFALLHPPSKPSPPEHHI</sequence>
<gene>
    <name evidence="1" type="ORF">RIF29_42283</name>
</gene>
<comment type="caution">
    <text evidence="1">The sequence shown here is derived from an EMBL/GenBank/DDBJ whole genome shotgun (WGS) entry which is preliminary data.</text>
</comment>
<protein>
    <submittedName>
        <fullName evidence="1">Uncharacterized protein</fullName>
    </submittedName>
</protein>
<evidence type="ECO:0000313" key="2">
    <source>
        <dbReference type="Proteomes" id="UP001372338"/>
    </source>
</evidence>
<name>A0AAN9E7B1_CROPI</name>
<dbReference type="AlphaFoldDB" id="A0AAN9E7B1"/>
<reference evidence="1 2" key="1">
    <citation type="submission" date="2024-01" db="EMBL/GenBank/DDBJ databases">
        <title>The genomes of 5 underutilized Papilionoideae crops provide insights into root nodulation and disease resistanc.</title>
        <authorList>
            <person name="Yuan L."/>
        </authorList>
    </citation>
    <scope>NUCLEOTIDE SEQUENCE [LARGE SCALE GENOMIC DNA]</scope>
    <source>
        <strain evidence="1">ZHUSHIDOU_FW_LH</strain>
        <tissue evidence="1">Leaf</tissue>
    </source>
</reference>
<keyword evidence="2" id="KW-1185">Reference proteome</keyword>